<gene>
    <name evidence="2" type="ORF">D0Q02_20130</name>
</gene>
<keyword evidence="3" id="KW-1185">Reference proteome</keyword>
<reference evidence="2 3" key="1">
    <citation type="submission" date="2018-08" db="EMBL/GenBank/DDBJ databases">
        <title>Verrucosispora craniellae sp. nov., isolated from a marine sponge in the South China Sea.</title>
        <authorList>
            <person name="Li L."/>
            <person name="Lin H.W."/>
        </authorList>
    </citation>
    <scope>NUCLEOTIDE SEQUENCE [LARGE SCALE GENOMIC DNA]</scope>
    <source>
        <strain evidence="2 3">LHW63014</strain>
    </source>
</reference>
<evidence type="ECO:0000313" key="3">
    <source>
        <dbReference type="Proteomes" id="UP000262621"/>
    </source>
</evidence>
<evidence type="ECO:0000256" key="1">
    <source>
        <dbReference type="SAM" id="SignalP"/>
    </source>
</evidence>
<dbReference type="AlphaFoldDB" id="A0A372FVH6"/>
<dbReference type="PROSITE" id="PS51257">
    <property type="entry name" value="PROKAR_LIPOPROTEIN"/>
    <property type="match status" value="1"/>
</dbReference>
<name>A0A372FVH6_9ACTN</name>
<dbReference type="RefSeq" id="WP_117229575.1">
    <property type="nucleotide sequence ID" value="NZ_CP061725.1"/>
</dbReference>
<sequence length="152" mass="15757">MTMRLSRRLAATAAASALTASMLIATPASAACSGYGCDGTDPADTGCSSGAQNATANPAYIMQGSTTLAVVELRWSPSCKTNWGRISNRVSPHNRVEVYVYRSNPYATTSSYGGTGTQYYGDQLYGQNMTVCAVGKVVTASGTTINSSPLCA</sequence>
<dbReference type="EMBL" id="QVFU01000024">
    <property type="protein sequence ID" value="RFS44797.1"/>
    <property type="molecule type" value="Genomic_DNA"/>
</dbReference>
<accession>A0A372FVH6</accession>
<dbReference type="InterPro" id="IPR021224">
    <property type="entry name" value="DUF2690"/>
</dbReference>
<dbReference type="Pfam" id="PF10901">
    <property type="entry name" value="DUF2690"/>
    <property type="match status" value="1"/>
</dbReference>
<feature type="chain" id="PRO_5016754267" evidence="1">
    <location>
        <begin position="31"/>
        <end position="152"/>
    </location>
</feature>
<keyword evidence="1" id="KW-0732">Signal</keyword>
<protein>
    <submittedName>
        <fullName evidence="2">DUF2690 domain-containing protein</fullName>
    </submittedName>
</protein>
<dbReference type="Proteomes" id="UP000262621">
    <property type="component" value="Unassembled WGS sequence"/>
</dbReference>
<organism evidence="2 3">
    <name type="scientific">Micromonospora craniellae</name>
    <dbReference type="NCBI Taxonomy" id="2294034"/>
    <lineage>
        <taxon>Bacteria</taxon>
        <taxon>Bacillati</taxon>
        <taxon>Actinomycetota</taxon>
        <taxon>Actinomycetes</taxon>
        <taxon>Micromonosporales</taxon>
        <taxon>Micromonosporaceae</taxon>
        <taxon>Micromonospora</taxon>
    </lineage>
</organism>
<evidence type="ECO:0000313" key="2">
    <source>
        <dbReference type="EMBL" id="RFS44797.1"/>
    </source>
</evidence>
<comment type="caution">
    <text evidence="2">The sequence shown here is derived from an EMBL/GenBank/DDBJ whole genome shotgun (WGS) entry which is preliminary data.</text>
</comment>
<proteinExistence type="predicted"/>
<dbReference type="OrthoDB" id="2863790at2"/>
<feature type="signal peptide" evidence="1">
    <location>
        <begin position="1"/>
        <end position="30"/>
    </location>
</feature>